<dbReference type="EMBL" id="UINC01215227">
    <property type="protein sequence ID" value="SVE40823.1"/>
    <property type="molecule type" value="Genomic_DNA"/>
</dbReference>
<evidence type="ECO:0000313" key="1">
    <source>
        <dbReference type="EMBL" id="SVE40823.1"/>
    </source>
</evidence>
<sequence length="29" mass="3329">MRITPYYESKGIKNPYYVLAPTVVNGVVR</sequence>
<proteinExistence type="predicted"/>
<feature type="non-terminal residue" evidence="1">
    <location>
        <position position="29"/>
    </location>
</feature>
<reference evidence="1" key="1">
    <citation type="submission" date="2018-05" db="EMBL/GenBank/DDBJ databases">
        <authorList>
            <person name="Lanie J.A."/>
            <person name="Ng W.-L."/>
            <person name="Kazmierczak K.M."/>
            <person name="Andrzejewski T.M."/>
            <person name="Davidsen T.M."/>
            <person name="Wayne K.J."/>
            <person name="Tettelin H."/>
            <person name="Glass J.I."/>
            <person name="Rusch D."/>
            <person name="Podicherti R."/>
            <person name="Tsui H.-C.T."/>
            <person name="Winkler M.E."/>
        </authorList>
    </citation>
    <scope>NUCLEOTIDE SEQUENCE</scope>
</reference>
<accession>A0A383D923</accession>
<name>A0A383D923_9ZZZZ</name>
<protein>
    <submittedName>
        <fullName evidence="1">Uncharacterized protein</fullName>
    </submittedName>
</protein>
<gene>
    <name evidence="1" type="ORF">METZ01_LOCUS493677</name>
</gene>
<dbReference type="AlphaFoldDB" id="A0A383D923"/>
<organism evidence="1">
    <name type="scientific">marine metagenome</name>
    <dbReference type="NCBI Taxonomy" id="408172"/>
    <lineage>
        <taxon>unclassified sequences</taxon>
        <taxon>metagenomes</taxon>
        <taxon>ecological metagenomes</taxon>
    </lineage>
</organism>